<name>A0ABW8IR12_9GAMM</name>
<keyword evidence="5" id="KW-0862">Zinc</keyword>
<dbReference type="InterPro" id="IPR000718">
    <property type="entry name" value="Peptidase_M13"/>
</dbReference>
<comment type="caution">
    <text evidence="10">The sequence shown here is derived from an EMBL/GenBank/DDBJ whole genome shotgun (WGS) entry which is preliminary data.</text>
</comment>
<evidence type="ECO:0000256" key="4">
    <source>
        <dbReference type="ARBA" id="ARBA00022801"/>
    </source>
</evidence>
<keyword evidence="4" id="KW-0378">Hydrolase</keyword>
<dbReference type="Gene3D" id="3.40.390.10">
    <property type="entry name" value="Collagenase (Catalytic Domain)"/>
    <property type="match status" value="1"/>
</dbReference>
<organism evidence="10 11">
    <name type="scientific">Dyella lipolytica</name>
    <dbReference type="NCBI Taxonomy" id="1867835"/>
    <lineage>
        <taxon>Bacteria</taxon>
        <taxon>Pseudomonadati</taxon>
        <taxon>Pseudomonadota</taxon>
        <taxon>Gammaproteobacteria</taxon>
        <taxon>Lysobacterales</taxon>
        <taxon>Rhodanobacteraceae</taxon>
        <taxon>Dyella</taxon>
    </lineage>
</organism>
<protein>
    <submittedName>
        <fullName evidence="10">M13 family metallopeptidase</fullName>
    </submittedName>
</protein>
<dbReference type="InterPro" id="IPR018497">
    <property type="entry name" value="Peptidase_M13_C"/>
</dbReference>
<feature type="signal peptide" evidence="7">
    <location>
        <begin position="1"/>
        <end position="21"/>
    </location>
</feature>
<keyword evidence="2" id="KW-0645">Protease</keyword>
<dbReference type="Gene3D" id="1.10.1380.10">
    <property type="entry name" value="Neutral endopeptidase , domain2"/>
    <property type="match status" value="1"/>
</dbReference>
<feature type="domain" description="Peptidase M13 C-terminal" evidence="8">
    <location>
        <begin position="496"/>
        <end position="691"/>
    </location>
</feature>
<sequence>MQRFRWMLAAAVLGGSTALMAAPATMDGSPVAKAGSTDIGIDLTGIDHAIKPGDNFFSYANGTWVKNTQIPADRSSTGTFLQVYELAEKRTAELIRNTAKNHAAPGSNERKIADYYTAYMDDAGIEKRGLAPLKPELDQIDAIKTRDDLARVLGSEQRADVDPVNATNFHTENLFGLFVAQGLEDPSHYMAYLMQGGLAMPSRDYYLSQDKEMAAARDKYQTYVTSLLKLAGTPDADTQAKAIIALETKIAQAQESLVDSQDVHKANNVWSMGDFAQKAPGLNWTAYFKAAGLDGQKQIDVWQPSATTGIAALVASEPLDTWKQLLRYHVLDASAPLLPKAYDDLSFGFYGTTLEGTPTQRERWKRAVSATNTDLGDAVGQIYVKHYFPASSKAKVEAMVKNLLAAFDERVDTLAWMTPATRAKAKAKITTLRVGVGYPETWRSYSKLDIRTDDPLGNHDRAVALEYQHQLAKLSQPVDRGEWWMTPQTVDAVNLPLQNALNFPAAILQPPFFDANADAAANYGAMGAVIGHEISHSFDNTGADFDAQGKMENWWTPQDAAHFQAATQKLVKQYDQYEALPGLHVNGQQTLGENIADTSGLTVAYAAYHKSLGGKPAPVIDGLSGDQRFFLAFGQAWRSKIRDAALRQQLSTDVHAPEDFRALTVRNIDGWYDAFNVKPGEKLYLAPDDRVKIW</sequence>
<dbReference type="EMBL" id="JADIKG010000009">
    <property type="protein sequence ID" value="MFK2872383.1"/>
    <property type="molecule type" value="Genomic_DNA"/>
</dbReference>
<dbReference type="Pfam" id="PF05649">
    <property type="entry name" value="Peptidase_M13_N"/>
    <property type="match status" value="1"/>
</dbReference>
<gene>
    <name evidence="10" type="ORF">ISP13_02480</name>
</gene>
<dbReference type="Proteomes" id="UP001620405">
    <property type="component" value="Unassembled WGS sequence"/>
</dbReference>
<keyword evidence="6" id="KW-0482">Metalloprotease</keyword>
<dbReference type="PRINTS" id="PR00786">
    <property type="entry name" value="NEPRILYSIN"/>
</dbReference>
<proteinExistence type="predicted"/>
<dbReference type="PROSITE" id="PS51885">
    <property type="entry name" value="NEPRILYSIN"/>
    <property type="match status" value="1"/>
</dbReference>
<keyword evidence="3" id="KW-0479">Metal-binding</keyword>
<keyword evidence="11" id="KW-1185">Reference proteome</keyword>
<evidence type="ECO:0000256" key="2">
    <source>
        <dbReference type="ARBA" id="ARBA00022670"/>
    </source>
</evidence>
<dbReference type="Pfam" id="PF01431">
    <property type="entry name" value="Peptidase_M13"/>
    <property type="match status" value="1"/>
</dbReference>
<evidence type="ECO:0000256" key="6">
    <source>
        <dbReference type="ARBA" id="ARBA00023049"/>
    </source>
</evidence>
<dbReference type="RefSeq" id="WP_284399011.1">
    <property type="nucleotide sequence ID" value="NZ_BSNQ01000003.1"/>
</dbReference>
<dbReference type="CDD" id="cd08662">
    <property type="entry name" value="M13"/>
    <property type="match status" value="1"/>
</dbReference>
<evidence type="ECO:0000313" key="10">
    <source>
        <dbReference type="EMBL" id="MFK2872383.1"/>
    </source>
</evidence>
<evidence type="ECO:0000256" key="1">
    <source>
        <dbReference type="ARBA" id="ARBA00001947"/>
    </source>
</evidence>
<comment type="cofactor">
    <cofactor evidence="1">
        <name>Zn(2+)</name>
        <dbReference type="ChEBI" id="CHEBI:29105"/>
    </cofactor>
</comment>
<dbReference type="PANTHER" id="PTHR11733:SF211">
    <property type="entry name" value="OLIGOPEPTIDASE LIPOPROTEIN M13 FAMILY"/>
    <property type="match status" value="1"/>
</dbReference>
<dbReference type="InterPro" id="IPR024079">
    <property type="entry name" value="MetalloPept_cat_dom_sf"/>
</dbReference>
<evidence type="ECO:0000256" key="5">
    <source>
        <dbReference type="ARBA" id="ARBA00022833"/>
    </source>
</evidence>
<reference evidence="10 11" key="1">
    <citation type="submission" date="2020-10" db="EMBL/GenBank/DDBJ databases">
        <title>Phylogeny of dyella-like bacteria.</title>
        <authorList>
            <person name="Fu J."/>
        </authorList>
    </citation>
    <scope>NUCLEOTIDE SEQUENCE [LARGE SCALE GENOMIC DNA]</scope>
    <source>
        <strain evidence="10 11">DHOB07</strain>
    </source>
</reference>
<feature type="chain" id="PRO_5046599129" evidence="7">
    <location>
        <begin position="22"/>
        <end position="694"/>
    </location>
</feature>
<feature type="domain" description="Peptidase M13 N-terminal" evidence="9">
    <location>
        <begin position="52"/>
        <end position="439"/>
    </location>
</feature>
<dbReference type="InterPro" id="IPR042089">
    <property type="entry name" value="Peptidase_M13_dom_2"/>
</dbReference>
<keyword evidence="7" id="KW-0732">Signal</keyword>
<evidence type="ECO:0000256" key="7">
    <source>
        <dbReference type="SAM" id="SignalP"/>
    </source>
</evidence>
<dbReference type="InterPro" id="IPR008753">
    <property type="entry name" value="Peptidase_M13_N"/>
</dbReference>
<evidence type="ECO:0000256" key="3">
    <source>
        <dbReference type="ARBA" id="ARBA00022723"/>
    </source>
</evidence>
<dbReference type="SUPFAM" id="SSF55486">
    <property type="entry name" value="Metalloproteases ('zincins'), catalytic domain"/>
    <property type="match status" value="1"/>
</dbReference>
<evidence type="ECO:0000259" key="8">
    <source>
        <dbReference type="Pfam" id="PF01431"/>
    </source>
</evidence>
<dbReference type="PANTHER" id="PTHR11733">
    <property type="entry name" value="ZINC METALLOPROTEASE FAMILY M13 NEPRILYSIN-RELATED"/>
    <property type="match status" value="1"/>
</dbReference>
<evidence type="ECO:0000259" key="9">
    <source>
        <dbReference type="Pfam" id="PF05649"/>
    </source>
</evidence>
<accession>A0ABW8IR12</accession>
<evidence type="ECO:0000313" key="11">
    <source>
        <dbReference type="Proteomes" id="UP001620405"/>
    </source>
</evidence>